<evidence type="ECO:0000256" key="1">
    <source>
        <dbReference type="SAM" id="MobiDB-lite"/>
    </source>
</evidence>
<organism evidence="2 3">
    <name type="scientific">Hermanssonia centrifuga</name>
    <dbReference type="NCBI Taxonomy" id="98765"/>
    <lineage>
        <taxon>Eukaryota</taxon>
        <taxon>Fungi</taxon>
        <taxon>Dikarya</taxon>
        <taxon>Basidiomycota</taxon>
        <taxon>Agaricomycotina</taxon>
        <taxon>Agaricomycetes</taxon>
        <taxon>Polyporales</taxon>
        <taxon>Meruliaceae</taxon>
        <taxon>Hermanssonia</taxon>
    </lineage>
</organism>
<protein>
    <recommendedName>
        <fullName evidence="4">cAMP-independent regulatory protein pac2</fullName>
    </recommendedName>
</protein>
<evidence type="ECO:0000313" key="2">
    <source>
        <dbReference type="EMBL" id="PSR70962.1"/>
    </source>
</evidence>
<proteinExistence type="predicted"/>
<dbReference type="PANTHER" id="PTHR28027:SF1">
    <property type="entry name" value="CAMP INDEPENDENT REGULATORY PROTEIN (AFU_ORTHOLOGUE AFUA_3G09640)"/>
    <property type="match status" value="1"/>
</dbReference>
<keyword evidence="3" id="KW-1185">Reference proteome</keyword>
<dbReference type="GO" id="GO:0003677">
    <property type="term" value="F:DNA binding"/>
    <property type="evidence" value="ECO:0007669"/>
    <property type="project" value="TreeGrafter"/>
</dbReference>
<feature type="region of interest" description="Disordered" evidence="1">
    <location>
        <begin position="186"/>
        <end position="212"/>
    </location>
</feature>
<dbReference type="AlphaFoldDB" id="A0A2R6NG50"/>
<name>A0A2R6NG50_9APHY</name>
<dbReference type="EMBL" id="MLYV02001299">
    <property type="protein sequence ID" value="PSR70962.1"/>
    <property type="molecule type" value="Genomic_DNA"/>
</dbReference>
<reference evidence="2 3" key="1">
    <citation type="submission" date="2018-02" db="EMBL/GenBank/DDBJ databases">
        <title>Genome sequence of the basidiomycete white-rot fungus Phlebia centrifuga.</title>
        <authorList>
            <person name="Granchi Z."/>
            <person name="Peng M."/>
            <person name="de Vries R.P."/>
            <person name="Hilden K."/>
            <person name="Makela M.R."/>
            <person name="Grigoriev I."/>
            <person name="Riley R."/>
        </authorList>
    </citation>
    <scope>NUCLEOTIDE SEQUENCE [LARGE SCALE GENOMIC DNA]</scope>
    <source>
        <strain evidence="2 3">FBCC195</strain>
    </source>
</reference>
<evidence type="ECO:0008006" key="4">
    <source>
        <dbReference type="Google" id="ProtNLM"/>
    </source>
</evidence>
<accession>A0A2R6NG50</accession>
<dbReference type="PANTHER" id="PTHR28027">
    <property type="entry name" value="TRANSCRIPTIONAL REGULATOR MIT1"/>
    <property type="match status" value="1"/>
</dbReference>
<evidence type="ECO:0000313" key="3">
    <source>
        <dbReference type="Proteomes" id="UP000186601"/>
    </source>
</evidence>
<feature type="compositionally biased region" description="Low complexity" evidence="1">
    <location>
        <begin position="187"/>
        <end position="208"/>
    </location>
</feature>
<gene>
    <name evidence="2" type="ORF">PHLCEN_2v13138</name>
</gene>
<comment type="caution">
    <text evidence="2">The sequence shown here is derived from an EMBL/GenBank/DDBJ whole genome shotgun (WGS) entry which is preliminary data.</text>
</comment>
<sequence length="279" mass="31636">MQEPTCTGIRIRGYRDAEIILHAVRLDILPMIHRRLDDDDRIALRPGHVYVWEERSNNPLEHSSLDAIQRFTDGRSWGPSKAREDFLIYYEKEGTNTKTAMLHRNSGLGNHRLIKQTYSAFVDGPRSTRKWHINAYYTQETHDELRTIDDMSALRDVRVPSGLYLCARSNTQRRTARAVAAHSAFISADPGGDSSDSSLESDSSALSPVFDDTPIRLSMTSSHSPPSDHNRIVASLVNHHDIPPPRRLAPLEYLQNIPPVAREPADDRALRSFRHKSVL</sequence>
<dbReference type="OrthoDB" id="5572844at2759"/>
<dbReference type="InterPro" id="IPR018608">
    <property type="entry name" value="Gti1/Pac2"/>
</dbReference>
<dbReference type="Pfam" id="PF09729">
    <property type="entry name" value="Gti1_Pac2"/>
    <property type="match status" value="1"/>
</dbReference>
<dbReference type="Proteomes" id="UP000186601">
    <property type="component" value="Unassembled WGS sequence"/>
</dbReference>